<feature type="domain" description="VWFA" evidence="4">
    <location>
        <begin position="13"/>
        <end position="153"/>
    </location>
</feature>
<evidence type="ECO:0000259" key="4">
    <source>
        <dbReference type="PROSITE" id="PS50234"/>
    </source>
</evidence>
<keyword evidence="6" id="KW-1185">Reference proteome</keyword>
<sequence>MPAADAAEVQAVDVLFVFDTTGSMGGALNEAKAQVTDAIASVRQKYPDSKFGLATVGDYDPGDTPWALKQKITDDPALLQAAVGPLSADGGGDSPEAYGRALHEAAVNGDIGWRSGAKQILILVNDDVPHDNDLNEGVPEDIRSQASPWNTGIDPGPDGTAGTADDIDWQAALAALKAKGIIFATVFYSGSSVYKPYWDWWTKQAGGSTTTGGGTTSLGDILAELIDDTVSGGSGALDPAAWEAGDVHVHSVGDTSLRDNLYCRNTNPPLIPRNGKATDAQKEACAQHLMRMVVDRMKAPEKKGSITPSPLSWVVLSEHGPWLGINAPGKQGVTDYNTAEGRRQWNIVADKASATAATDRVRMLIGEEMGTTGTTGHFSAYYVPDYVRNGPLNPAEGYYVRDVRRDGGWGAINHPFNGSTWGCWDCLRRYPKTIRAMEIITSEALPGGDLLRRWDQELGNGYPVAAVGGGDTHTVSRVGPPSLHAAEQRGGNTAKLGADGRARTYVYTGRAGLGAGFNSRDQFDPVRVALHDGTSVASNGPLAVMTVDGAAPDSEILPWRPAHQVKVAWNKSDGYGDPTSITVVAGQREDPVSPREFLCTRSPYEAPRSERCRNEKRFAVSSSDKASGQVTIDVDATGFPALARVARPTPHNPSSYIRVQVEFPRVDGKRRVVYTSPVYFSGITA</sequence>
<dbReference type="SUPFAM" id="SSF53300">
    <property type="entry name" value="vWA-like"/>
    <property type="match status" value="1"/>
</dbReference>
<dbReference type="InterPro" id="IPR002035">
    <property type="entry name" value="VWF_A"/>
</dbReference>
<proteinExistence type="predicted"/>
<name>A0ABT4B2K2_9ACTN</name>
<dbReference type="RefSeq" id="WP_267564001.1">
    <property type="nucleotide sequence ID" value="NZ_JAPNTZ010000006.1"/>
</dbReference>
<dbReference type="InterPro" id="IPR036465">
    <property type="entry name" value="vWFA_dom_sf"/>
</dbReference>
<evidence type="ECO:0000313" key="6">
    <source>
        <dbReference type="Proteomes" id="UP001151002"/>
    </source>
</evidence>
<keyword evidence="2" id="KW-0964">Secreted</keyword>
<dbReference type="Pfam" id="PF25106">
    <property type="entry name" value="VWA_4"/>
    <property type="match status" value="1"/>
</dbReference>
<dbReference type="EMBL" id="JAPNTZ010000006">
    <property type="protein sequence ID" value="MCY1139843.1"/>
    <property type="molecule type" value="Genomic_DNA"/>
</dbReference>
<dbReference type="Gene3D" id="3.40.50.410">
    <property type="entry name" value="von Willebrand factor, type A domain"/>
    <property type="match status" value="1"/>
</dbReference>
<comment type="subcellular location">
    <subcellularLocation>
        <location evidence="1">Secreted</location>
    </subcellularLocation>
</comment>
<evidence type="ECO:0000256" key="3">
    <source>
        <dbReference type="ARBA" id="ARBA00022729"/>
    </source>
</evidence>
<dbReference type="Gene3D" id="3.20.20.140">
    <property type="entry name" value="Metal-dependent hydrolases"/>
    <property type="match status" value="1"/>
</dbReference>
<dbReference type="Proteomes" id="UP001151002">
    <property type="component" value="Unassembled WGS sequence"/>
</dbReference>
<dbReference type="InterPro" id="IPR056861">
    <property type="entry name" value="HMCN1-like_VWA"/>
</dbReference>
<dbReference type="PROSITE" id="PS50234">
    <property type="entry name" value="VWFA"/>
    <property type="match status" value="1"/>
</dbReference>
<dbReference type="InterPro" id="IPR016195">
    <property type="entry name" value="Pol/histidinol_Pase-like"/>
</dbReference>
<keyword evidence="3" id="KW-0732">Signal</keyword>
<protein>
    <recommendedName>
        <fullName evidence="4">VWFA domain-containing protein</fullName>
    </recommendedName>
</protein>
<dbReference type="SUPFAM" id="SSF89550">
    <property type="entry name" value="PHP domain-like"/>
    <property type="match status" value="1"/>
</dbReference>
<evidence type="ECO:0000256" key="2">
    <source>
        <dbReference type="ARBA" id="ARBA00022525"/>
    </source>
</evidence>
<accession>A0ABT4B2K2</accession>
<dbReference type="CDD" id="cd00198">
    <property type="entry name" value="vWFA"/>
    <property type="match status" value="1"/>
</dbReference>
<reference evidence="5" key="1">
    <citation type="submission" date="2022-11" db="EMBL/GenBank/DDBJ databases">
        <authorList>
            <person name="Somphong A."/>
            <person name="Phongsopitanun W."/>
        </authorList>
    </citation>
    <scope>NUCLEOTIDE SEQUENCE</scope>
    <source>
        <strain evidence="5">Pm04-4</strain>
    </source>
</reference>
<dbReference type="PANTHER" id="PTHR47824">
    <property type="entry name" value="UBIQUITIN-LIKE DOMAIN-CONTAINING PROTEIN"/>
    <property type="match status" value="1"/>
</dbReference>
<evidence type="ECO:0000256" key="1">
    <source>
        <dbReference type="ARBA" id="ARBA00004613"/>
    </source>
</evidence>
<evidence type="ECO:0000313" key="5">
    <source>
        <dbReference type="EMBL" id="MCY1139843.1"/>
    </source>
</evidence>
<dbReference type="PANTHER" id="PTHR47824:SF3">
    <property type="entry name" value="UBIQUITIN-LIKE DOMAIN-CONTAINING PROTEIN"/>
    <property type="match status" value="1"/>
</dbReference>
<organism evidence="5 6">
    <name type="scientific">Paractinoplanes pyxinae</name>
    <dbReference type="NCBI Taxonomy" id="2997416"/>
    <lineage>
        <taxon>Bacteria</taxon>
        <taxon>Bacillati</taxon>
        <taxon>Actinomycetota</taxon>
        <taxon>Actinomycetes</taxon>
        <taxon>Micromonosporales</taxon>
        <taxon>Micromonosporaceae</taxon>
        <taxon>Paractinoplanes</taxon>
    </lineage>
</organism>
<gene>
    <name evidence="5" type="ORF">OWR29_17720</name>
</gene>
<comment type="caution">
    <text evidence="5">The sequence shown here is derived from an EMBL/GenBank/DDBJ whole genome shotgun (WGS) entry which is preliminary data.</text>
</comment>